<dbReference type="RefSeq" id="WP_167209638.1">
    <property type="nucleotide sequence ID" value="NZ_CP050063.1"/>
</dbReference>
<dbReference type="GO" id="GO:0032259">
    <property type="term" value="P:methylation"/>
    <property type="evidence" value="ECO:0007669"/>
    <property type="project" value="UniProtKB-KW"/>
</dbReference>
<dbReference type="Pfam" id="PF13649">
    <property type="entry name" value="Methyltransf_25"/>
    <property type="match status" value="1"/>
</dbReference>
<gene>
    <name evidence="2" type="ORF">G8759_16005</name>
</gene>
<evidence type="ECO:0000313" key="3">
    <source>
        <dbReference type="Proteomes" id="UP000501802"/>
    </source>
</evidence>
<dbReference type="InterPro" id="IPR041698">
    <property type="entry name" value="Methyltransf_25"/>
</dbReference>
<organism evidence="2 3">
    <name type="scientific">Spirosoma aureum</name>
    <dbReference type="NCBI Taxonomy" id="2692134"/>
    <lineage>
        <taxon>Bacteria</taxon>
        <taxon>Pseudomonadati</taxon>
        <taxon>Bacteroidota</taxon>
        <taxon>Cytophagia</taxon>
        <taxon>Cytophagales</taxon>
        <taxon>Cytophagaceae</taxon>
        <taxon>Spirosoma</taxon>
    </lineage>
</organism>
<dbReference type="InterPro" id="IPR029063">
    <property type="entry name" value="SAM-dependent_MTases_sf"/>
</dbReference>
<protein>
    <submittedName>
        <fullName evidence="2">Class I SAM-dependent methyltransferase</fullName>
    </submittedName>
</protein>
<dbReference type="GO" id="GO:0008168">
    <property type="term" value="F:methyltransferase activity"/>
    <property type="evidence" value="ECO:0007669"/>
    <property type="project" value="UniProtKB-KW"/>
</dbReference>
<keyword evidence="2" id="KW-0808">Transferase</keyword>
<accession>A0A6G9ANU1</accession>
<dbReference type="CDD" id="cd02440">
    <property type="entry name" value="AdoMet_MTases"/>
    <property type="match status" value="1"/>
</dbReference>
<dbReference type="KEGG" id="spib:G8759_16005"/>
<evidence type="ECO:0000313" key="2">
    <source>
        <dbReference type="EMBL" id="QIP14009.1"/>
    </source>
</evidence>
<reference evidence="2 3" key="1">
    <citation type="submission" date="2020-03" db="EMBL/GenBank/DDBJ databases">
        <authorList>
            <person name="Kim M.K."/>
        </authorList>
    </citation>
    <scope>NUCLEOTIDE SEQUENCE [LARGE SCALE GENOMIC DNA]</scope>
    <source>
        <strain evidence="2 3">BT328</strain>
    </source>
</reference>
<dbReference type="AlphaFoldDB" id="A0A6G9ANU1"/>
<sequence>MGKTTRFISTFDWIAPVYDLLASVVFGRKLQQAQVVFLTDIPPKASVLLAGGGTGWLLEQLLMKRNPKRVLYLEASVRMVALASQRIIQKAVLGTVEYRVDTIMHLPNGDQFDIVITPFLLDLFPEETLQSSLIPQLRNSLKPNGIWLVADFIGTDVWWQKTLLWAMIRFFRLTAGIETTQLADWQRLLAEAGLSLQKRQPCVGGMVSTEVWHLK</sequence>
<dbReference type="Gene3D" id="3.40.50.150">
    <property type="entry name" value="Vaccinia Virus protein VP39"/>
    <property type="match status" value="1"/>
</dbReference>
<keyword evidence="3" id="KW-1185">Reference proteome</keyword>
<keyword evidence="2" id="KW-0489">Methyltransferase</keyword>
<evidence type="ECO:0000259" key="1">
    <source>
        <dbReference type="Pfam" id="PF13649"/>
    </source>
</evidence>
<proteinExistence type="predicted"/>
<name>A0A6G9ANU1_9BACT</name>
<dbReference type="Proteomes" id="UP000501802">
    <property type="component" value="Chromosome"/>
</dbReference>
<dbReference type="EMBL" id="CP050063">
    <property type="protein sequence ID" value="QIP14009.1"/>
    <property type="molecule type" value="Genomic_DNA"/>
</dbReference>
<dbReference type="SUPFAM" id="SSF53335">
    <property type="entry name" value="S-adenosyl-L-methionine-dependent methyltransferases"/>
    <property type="match status" value="1"/>
</dbReference>
<feature type="domain" description="Methyltransferase" evidence="1">
    <location>
        <begin position="47"/>
        <end position="145"/>
    </location>
</feature>